<dbReference type="EMBL" id="JACVVK020000247">
    <property type="protein sequence ID" value="KAK7482329.1"/>
    <property type="molecule type" value="Genomic_DNA"/>
</dbReference>
<sequence length="87" mass="9721">LESSSCPSVMPEGITTDSFRWLSHHDLLEADFSLPTRPVGSRRWSFTAVDRTRGPVLAYTLDVSVQTFHTGGKPQCLEDNPSFHLCQ</sequence>
<dbReference type="Proteomes" id="UP001519460">
    <property type="component" value="Unassembled WGS sequence"/>
</dbReference>
<reference evidence="1 2" key="1">
    <citation type="journal article" date="2023" name="Sci. Data">
        <title>Genome assembly of the Korean intertidal mud-creeper Batillaria attramentaria.</title>
        <authorList>
            <person name="Patra A.K."/>
            <person name="Ho P.T."/>
            <person name="Jun S."/>
            <person name="Lee S.J."/>
            <person name="Kim Y."/>
            <person name="Won Y.J."/>
        </authorList>
    </citation>
    <scope>NUCLEOTIDE SEQUENCE [LARGE SCALE GENOMIC DNA]</scope>
    <source>
        <strain evidence="1">Wonlab-2016</strain>
    </source>
</reference>
<accession>A0ABD0K530</accession>
<evidence type="ECO:0000313" key="1">
    <source>
        <dbReference type="EMBL" id="KAK7482329.1"/>
    </source>
</evidence>
<name>A0ABD0K530_9CAEN</name>
<dbReference type="AlphaFoldDB" id="A0ABD0K530"/>
<keyword evidence="2" id="KW-1185">Reference proteome</keyword>
<feature type="non-terminal residue" evidence="1">
    <location>
        <position position="1"/>
    </location>
</feature>
<comment type="caution">
    <text evidence="1">The sequence shown here is derived from an EMBL/GenBank/DDBJ whole genome shotgun (WGS) entry which is preliminary data.</text>
</comment>
<protein>
    <submittedName>
        <fullName evidence="1">Uncharacterized protein</fullName>
    </submittedName>
</protein>
<evidence type="ECO:0000313" key="2">
    <source>
        <dbReference type="Proteomes" id="UP001519460"/>
    </source>
</evidence>
<organism evidence="1 2">
    <name type="scientific">Batillaria attramentaria</name>
    <dbReference type="NCBI Taxonomy" id="370345"/>
    <lineage>
        <taxon>Eukaryota</taxon>
        <taxon>Metazoa</taxon>
        <taxon>Spiralia</taxon>
        <taxon>Lophotrochozoa</taxon>
        <taxon>Mollusca</taxon>
        <taxon>Gastropoda</taxon>
        <taxon>Caenogastropoda</taxon>
        <taxon>Sorbeoconcha</taxon>
        <taxon>Cerithioidea</taxon>
        <taxon>Batillariidae</taxon>
        <taxon>Batillaria</taxon>
    </lineage>
</organism>
<proteinExistence type="predicted"/>
<gene>
    <name evidence="1" type="ORF">BaRGS_00026457</name>
</gene>